<feature type="domain" description="Flagellar basal body rod protein N-terminal" evidence="7">
    <location>
        <begin position="5"/>
        <end position="35"/>
    </location>
</feature>
<keyword evidence="10" id="KW-0282">Flagellum</keyword>
<organism evidence="10 11">
    <name type="scientific">Paraferrimonas sedimenticola</name>
    <dbReference type="NCBI Taxonomy" id="375674"/>
    <lineage>
        <taxon>Bacteria</taxon>
        <taxon>Pseudomonadati</taxon>
        <taxon>Pseudomonadota</taxon>
        <taxon>Gammaproteobacteria</taxon>
        <taxon>Alteromonadales</taxon>
        <taxon>Ferrimonadaceae</taxon>
        <taxon>Paraferrimonas</taxon>
    </lineage>
</organism>
<evidence type="ECO:0000256" key="4">
    <source>
        <dbReference type="ARBA" id="ARBA00038560"/>
    </source>
</evidence>
<protein>
    <recommendedName>
        <fullName evidence="5 6">Flagellar basal-body rod protein FlgF</fullName>
    </recommendedName>
</protein>
<evidence type="ECO:0000259" key="8">
    <source>
        <dbReference type="Pfam" id="PF06429"/>
    </source>
</evidence>
<dbReference type="InterPro" id="IPR053967">
    <property type="entry name" value="LlgE_F_G-like_D1"/>
</dbReference>
<dbReference type="InterPro" id="IPR037925">
    <property type="entry name" value="FlgE/F/G-like"/>
</dbReference>
<feature type="domain" description="Flagellar basal-body/hook protein C-terminal" evidence="8">
    <location>
        <begin position="198"/>
        <end position="243"/>
    </location>
</feature>
<dbReference type="Pfam" id="PF00460">
    <property type="entry name" value="Flg_bb_rod"/>
    <property type="match status" value="1"/>
</dbReference>
<feature type="domain" description="Flagellar hook protein FlgE/F/G-like D1" evidence="9">
    <location>
        <begin position="81"/>
        <end position="147"/>
    </location>
</feature>
<dbReference type="AlphaFoldDB" id="A0AA37VSV6"/>
<evidence type="ECO:0000256" key="2">
    <source>
        <dbReference type="ARBA" id="ARBA00009677"/>
    </source>
</evidence>
<evidence type="ECO:0000256" key="3">
    <source>
        <dbReference type="ARBA" id="ARBA00023143"/>
    </source>
</evidence>
<dbReference type="InterPro" id="IPR001444">
    <property type="entry name" value="Flag_bb_rod_N"/>
</dbReference>
<dbReference type="GO" id="GO:0030694">
    <property type="term" value="C:bacterial-type flagellum basal body, rod"/>
    <property type="evidence" value="ECO:0007669"/>
    <property type="project" value="UniProtKB-UniRule"/>
</dbReference>
<comment type="subunit">
    <text evidence="4 6">The basal body constitutes a major portion of the flagellar organelle and consists of five rings (E,L,P,S, and M) mounted on a central rod. The rod consists of about 26 subunits of FlgG in the distal portion, and FlgB, FlgC and FlgF are thought to build up the proximal portion of the rod with about 6 subunits each.</text>
</comment>
<gene>
    <name evidence="10" type="primary">flgF</name>
    <name evidence="10" type="ORF">GCM10007895_02970</name>
</gene>
<dbReference type="PANTHER" id="PTHR30435:SF18">
    <property type="entry name" value="FLAGELLAR BASAL-BODY ROD PROTEIN FLGF"/>
    <property type="match status" value="1"/>
</dbReference>
<dbReference type="InterPro" id="IPR010930">
    <property type="entry name" value="Flg_bb/hook_C_dom"/>
</dbReference>
<dbReference type="Proteomes" id="UP001161422">
    <property type="component" value="Unassembled WGS sequence"/>
</dbReference>
<dbReference type="RefSeq" id="WP_095505971.1">
    <property type="nucleotide sequence ID" value="NZ_BSNC01000001.1"/>
</dbReference>
<dbReference type="InterPro" id="IPR020013">
    <property type="entry name" value="Flagellar_FlgE/F/G"/>
</dbReference>
<reference evidence="10" key="1">
    <citation type="journal article" date="2014" name="Int. J. Syst. Evol. Microbiol.">
        <title>Complete genome sequence of Corynebacterium casei LMG S-19264T (=DSM 44701T), isolated from a smear-ripened cheese.</title>
        <authorList>
            <consortium name="US DOE Joint Genome Institute (JGI-PGF)"/>
            <person name="Walter F."/>
            <person name="Albersmeier A."/>
            <person name="Kalinowski J."/>
            <person name="Ruckert C."/>
        </authorList>
    </citation>
    <scope>NUCLEOTIDE SEQUENCE</scope>
    <source>
        <strain evidence="10">NBRC 101628</strain>
    </source>
</reference>
<dbReference type="Pfam" id="PF06429">
    <property type="entry name" value="Flg_bbr_C"/>
    <property type="match status" value="1"/>
</dbReference>
<dbReference type="Pfam" id="PF22692">
    <property type="entry name" value="LlgE_F_G_D1"/>
    <property type="match status" value="1"/>
</dbReference>
<keyword evidence="11" id="KW-1185">Reference proteome</keyword>
<dbReference type="NCBIfam" id="TIGR02490">
    <property type="entry name" value="flgF"/>
    <property type="match status" value="1"/>
</dbReference>
<dbReference type="PANTHER" id="PTHR30435">
    <property type="entry name" value="FLAGELLAR PROTEIN"/>
    <property type="match status" value="1"/>
</dbReference>
<evidence type="ECO:0000259" key="9">
    <source>
        <dbReference type="Pfam" id="PF22692"/>
    </source>
</evidence>
<dbReference type="NCBIfam" id="NF009280">
    <property type="entry name" value="PRK12640.1"/>
    <property type="match status" value="1"/>
</dbReference>
<dbReference type="GO" id="GO:0071978">
    <property type="term" value="P:bacterial-type flagellum-dependent swarming motility"/>
    <property type="evidence" value="ECO:0007669"/>
    <property type="project" value="TreeGrafter"/>
</dbReference>
<accession>A0AA37VSV6</accession>
<evidence type="ECO:0000256" key="1">
    <source>
        <dbReference type="ARBA" id="ARBA00004117"/>
    </source>
</evidence>
<keyword evidence="3 6" id="KW-0975">Bacterial flagellum</keyword>
<comment type="caution">
    <text evidence="10">The sequence shown here is derived from an EMBL/GenBank/DDBJ whole genome shotgun (WGS) entry which is preliminary data.</text>
</comment>
<keyword evidence="10" id="KW-0969">Cilium</keyword>
<dbReference type="NCBIfam" id="TIGR03506">
    <property type="entry name" value="FlgEFG_subfam"/>
    <property type="match status" value="1"/>
</dbReference>
<proteinExistence type="inferred from homology"/>
<dbReference type="EMBL" id="BSNC01000001">
    <property type="protein sequence ID" value="GLP94991.1"/>
    <property type="molecule type" value="Genomic_DNA"/>
</dbReference>
<comment type="subcellular location">
    <subcellularLocation>
        <location evidence="1 6">Bacterial flagellum basal body</location>
    </subcellularLocation>
</comment>
<sequence length="247" mass="26359">MDDYLYIAMSGAKQNFKTLALRGNNLANANTDGFKAEIAQARTLQVYGEGHASRAFAVTESPSADFTPGVLQTTGRNLDVAINGDGFFAVQGGNGDEAYTRNGSLRFDPTGMLTNSQGQPMLGDDGPIFLPLPIQKVDIGQDGTITVRPQGAPAEALEQVGRLKMVKPNVGDLYKGEDGLFRQKNGVAALPDATVRLQSGAIEGSNVNAVAEMVGLIDLQRQFEMQIKMMKTAEENDRSASSLMKIG</sequence>
<reference evidence="10" key="2">
    <citation type="submission" date="2023-01" db="EMBL/GenBank/DDBJ databases">
        <title>Draft genome sequence of Paraferrimonas sedimenticola strain NBRC 101628.</title>
        <authorList>
            <person name="Sun Q."/>
            <person name="Mori K."/>
        </authorList>
    </citation>
    <scope>NUCLEOTIDE SEQUENCE</scope>
    <source>
        <strain evidence="10">NBRC 101628</strain>
    </source>
</reference>
<evidence type="ECO:0000313" key="10">
    <source>
        <dbReference type="EMBL" id="GLP94991.1"/>
    </source>
</evidence>
<evidence type="ECO:0000256" key="6">
    <source>
        <dbReference type="RuleBase" id="RU362116"/>
    </source>
</evidence>
<name>A0AA37VSV6_9GAMM</name>
<keyword evidence="10" id="KW-0966">Cell projection</keyword>
<dbReference type="InterPro" id="IPR012836">
    <property type="entry name" value="FlgF"/>
</dbReference>
<evidence type="ECO:0000313" key="11">
    <source>
        <dbReference type="Proteomes" id="UP001161422"/>
    </source>
</evidence>
<evidence type="ECO:0000256" key="5">
    <source>
        <dbReference type="ARBA" id="ARBA00040228"/>
    </source>
</evidence>
<evidence type="ECO:0000259" key="7">
    <source>
        <dbReference type="Pfam" id="PF00460"/>
    </source>
</evidence>
<comment type="similarity">
    <text evidence="2 6">Belongs to the flagella basal body rod proteins family.</text>
</comment>
<dbReference type="SUPFAM" id="SSF117143">
    <property type="entry name" value="Flagellar hook protein flgE"/>
    <property type="match status" value="1"/>
</dbReference>